<gene>
    <name evidence="1" type="ORF">PV327_001974</name>
</gene>
<evidence type="ECO:0000313" key="1">
    <source>
        <dbReference type="EMBL" id="KAK0168146.1"/>
    </source>
</evidence>
<accession>A0AA39KNU6</accession>
<reference evidence="1" key="1">
    <citation type="journal article" date="2023" name="bioRxiv">
        <title>Scaffold-level genome assemblies of two parasitoid biocontrol wasps reveal the parthenogenesis mechanism and an associated novel virus.</title>
        <authorList>
            <person name="Inwood S."/>
            <person name="Skelly J."/>
            <person name="Guhlin J."/>
            <person name="Harrop T."/>
            <person name="Goldson S."/>
            <person name="Dearden P."/>
        </authorList>
    </citation>
    <scope>NUCLEOTIDE SEQUENCE</scope>
    <source>
        <strain evidence="1">Lincoln</strain>
        <tissue evidence="1">Whole body</tissue>
    </source>
</reference>
<name>A0AA39KNU6_MICHY</name>
<proteinExistence type="predicted"/>
<protein>
    <submittedName>
        <fullName evidence="1">Uncharacterized protein</fullName>
    </submittedName>
</protein>
<sequence length="148" mass="17038">MTKRIKQSFIIQTHGHCGITIEHDTQRVDNVDVYFISGNQCREEVIDNDDLSNFGDNLRKAILQELTSDHSTVYSHFNYSPCQKTNWLTLNQYYTNRLSSQYHLCIILELLIAKFLTGNAAFPVPVYLSKENENPGEAKIKESYSVKC</sequence>
<keyword evidence="2" id="KW-1185">Reference proteome</keyword>
<dbReference type="Proteomes" id="UP001168972">
    <property type="component" value="Unassembled WGS sequence"/>
</dbReference>
<dbReference type="AlphaFoldDB" id="A0AA39KNU6"/>
<comment type="caution">
    <text evidence="1">The sequence shown here is derived from an EMBL/GenBank/DDBJ whole genome shotgun (WGS) entry which is preliminary data.</text>
</comment>
<evidence type="ECO:0000313" key="2">
    <source>
        <dbReference type="Proteomes" id="UP001168972"/>
    </source>
</evidence>
<dbReference type="EMBL" id="JAQQBR010001831">
    <property type="protein sequence ID" value="KAK0168146.1"/>
    <property type="molecule type" value="Genomic_DNA"/>
</dbReference>
<organism evidence="1 2">
    <name type="scientific">Microctonus hyperodae</name>
    <name type="common">Parasitoid wasp</name>
    <dbReference type="NCBI Taxonomy" id="165561"/>
    <lineage>
        <taxon>Eukaryota</taxon>
        <taxon>Metazoa</taxon>
        <taxon>Ecdysozoa</taxon>
        <taxon>Arthropoda</taxon>
        <taxon>Hexapoda</taxon>
        <taxon>Insecta</taxon>
        <taxon>Pterygota</taxon>
        <taxon>Neoptera</taxon>
        <taxon>Endopterygota</taxon>
        <taxon>Hymenoptera</taxon>
        <taxon>Apocrita</taxon>
        <taxon>Ichneumonoidea</taxon>
        <taxon>Braconidae</taxon>
        <taxon>Euphorinae</taxon>
        <taxon>Microctonus</taxon>
    </lineage>
</organism>
<reference evidence="1" key="2">
    <citation type="submission" date="2023-03" db="EMBL/GenBank/DDBJ databases">
        <authorList>
            <person name="Inwood S.N."/>
            <person name="Skelly J.G."/>
            <person name="Guhlin J."/>
            <person name="Harrop T.W.R."/>
            <person name="Goldson S.G."/>
            <person name="Dearden P.K."/>
        </authorList>
    </citation>
    <scope>NUCLEOTIDE SEQUENCE</scope>
    <source>
        <strain evidence="1">Lincoln</strain>
        <tissue evidence="1">Whole body</tissue>
    </source>
</reference>